<organism evidence="1 2">
    <name type="scientific">Herpetosiphon geysericola</name>
    <dbReference type="NCBI Taxonomy" id="70996"/>
    <lineage>
        <taxon>Bacteria</taxon>
        <taxon>Bacillati</taxon>
        <taxon>Chloroflexota</taxon>
        <taxon>Chloroflexia</taxon>
        <taxon>Herpetosiphonales</taxon>
        <taxon>Herpetosiphonaceae</taxon>
        <taxon>Herpetosiphon</taxon>
    </lineage>
</organism>
<sequence length="100" mass="11325">MSDDLRDELRELAGYRNEESDVLGVFNADEVENLQDFTITDIEQGETEAYSDLDEPLESYDELTGENLREGETDDPMEAIQEGLSYVPPVDDPLDFDDAE</sequence>
<keyword evidence="2" id="KW-1185">Reference proteome</keyword>
<name>A0A0N8GPP0_9CHLR</name>
<dbReference type="RefSeq" id="WP_054536732.1">
    <property type="nucleotide sequence ID" value="NZ_LGKP01000035.1"/>
</dbReference>
<comment type="caution">
    <text evidence="1">The sequence shown here is derived from an EMBL/GenBank/DDBJ whole genome shotgun (WGS) entry which is preliminary data.</text>
</comment>
<gene>
    <name evidence="1" type="ORF">SE18_22640</name>
</gene>
<dbReference type="Proteomes" id="UP000050277">
    <property type="component" value="Unassembled WGS sequence"/>
</dbReference>
<protein>
    <submittedName>
        <fullName evidence="1">Uncharacterized protein</fullName>
    </submittedName>
</protein>
<dbReference type="AlphaFoldDB" id="A0A0N8GPP0"/>
<accession>A0A0N8GPP0</accession>
<evidence type="ECO:0000313" key="2">
    <source>
        <dbReference type="Proteomes" id="UP000050277"/>
    </source>
</evidence>
<reference evidence="1 2" key="1">
    <citation type="submission" date="2015-07" db="EMBL/GenBank/DDBJ databases">
        <title>Whole genome sequence of Herpetosiphon geysericola DSM 7119.</title>
        <authorList>
            <person name="Hemp J."/>
            <person name="Ward L.M."/>
            <person name="Pace L.A."/>
            <person name="Fischer W.W."/>
        </authorList>
    </citation>
    <scope>NUCLEOTIDE SEQUENCE [LARGE SCALE GENOMIC DNA]</scope>
    <source>
        <strain evidence="1 2">DSM 7119</strain>
    </source>
</reference>
<evidence type="ECO:0000313" key="1">
    <source>
        <dbReference type="EMBL" id="KPL81434.1"/>
    </source>
</evidence>
<dbReference type="EMBL" id="LGKP01000035">
    <property type="protein sequence ID" value="KPL81434.1"/>
    <property type="molecule type" value="Genomic_DNA"/>
</dbReference>
<dbReference type="OrthoDB" id="9797878at2"/>
<proteinExistence type="predicted"/>